<feature type="region of interest" description="Disordered" evidence="8">
    <location>
        <begin position="842"/>
        <end position="861"/>
    </location>
</feature>
<keyword evidence="7" id="KW-0862">Zinc</keyword>
<evidence type="ECO:0000256" key="1">
    <source>
        <dbReference type="ARBA" id="ARBA00004906"/>
    </source>
</evidence>
<evidence type="ECO:0000256" key="8">
    <source>
        <dbReference type="SAM" id="MobiDB-lite"/>
    </source>
</evidence>
<dbReference type="EMBL" id="CAKMNS010000341">
    <property type="protein sequence ID" value="CAH1277481.1"/>
    <property type="molecule type" value="Genomic_DNA"/>
</dbReference>
<dbReference type="OrthoDB" id="6133115at2759"/>
<dbReference type="GO" id="GO:0007219">
    <property type="term" value="P:Notch signaling pathway"/>
    <property type="evidence" value="ECO:0007669"/>
    <property type="project" value="TreeGrafter"/>
</dbReference>
<accession>A0A8S4MPU1</accession>
<reference evidence="10" key="1">
    <citation type="submission" date="2022-01" db="EMBL/GenBank/DDBJ databases">
        <authorList>
            <person name="Braso-Vives M."/>
        </authorList>
    </citation>
    <scope>NUCLEOTIDE SEQUENCE</scope>
</reference>
<keyword evidence="4" id="KW-0677">Repeat</keyword>
<keyword evidence="11" id="KW-1185">Reference proteome</keyword>
<name>A0A8S4MPU1_BRALA</name>
<keyword evidence="5" id="KW-0863">Zinc-finger</keyword>
<keyword evidence="2" id="KW-0808">Transferase</keyword>
<dbReference type="GO" id="GO:0016740">
    <property type="term" value="F:transferase activity"/>
    <property type="evidence" value="ECO:0007669"/>
    <property type="project" value="UniProtKB-KW"/>
</dbReference>
<dbReference type="InterPro" id="IPR040847">
    <property type="entry name" value="SH3_15"/>
</dbReference>
<proteinExistence type="predicted"/>
<evidence type="ECO:0000256" key="6">
    <source>
        <dbReference type="ARBA" id="ARBA00022786"/>
    </source>
</evidence>
<gene>
    <name evidence="10" type="primary">MIB1</name>
    <name evidence="10" type="ORF">BLAG_LOCUS26252</name>
</gene>
<feature type="domain" description="Mind bomb SH3 repeat" evidence="9">
    <location>
        <begin position="215"/>
        <end position="282"/>
    </location>
</feature>
<feature type="domain" description="Mind bomb SH3 repeat" evidence="9">
    <location>
        <begin position="292"/>
        <end position="354"/>
    </location>
</feature>
<dbReference type="Proteomes" id="UP000838412">
    <property type="component" value="Unassembled WGS sequence"/>
</dbReference>
<evidence type="ECO:0000313" key="11">
    <source>
        <dbReference type="Proteomes" id="UP000838412"/>
    </source>
</evidence>
<dbReference type="GO" id="GO:0008270">
    <property type="term" value="F:zinc ion binding"/>
    <property type="evidence" value="ECO:0007669"/>
    <property type="project" value="UniProtKB-KW"/>
</dbReference>
<dbReference type="Pfam" id="PF18346">
    <property type="entry name" value="SH3_15"/>
    <property type="match status" value="5"/>
</dbReference>
<keyword evidence="3" id="KW-0479">Metal-binding</keyword>
<keyword evidence="6" id="KW-0833">Ubl conjugation pathway</keyword>
<protein>
    <submittedName>
        <fullName evidence="10">MIB1 protein</fullName>
    </submittedName>
</protein>
<dbReference type="GO" id="GO:0016567">
    <property type="term" value="P:protein ubiquitination"/>
    <property type="evidence" value="ECO:0007669"/>
    <property type="project" value="TreeGrafter"/>
</dbReference>
<comment type="caution">
    <text evidence="10">The sequence shown here is derived from an EMBL/GenBank/DDBJ whole genome shotgun (WGS) entry which is preliminary data.</text>
</comment>
<feature type="domain" description="Mind bomb SH3 repeat" evidence="9">
    <location>
        <begin position="552"/>
        <end position="605"/>
    </location>
</feature>
<evidence type="ECO:0000256" key="4">
    <source>
        <dbReference type="ARBA" id="ARBA00022737"/>
    </source>
</evidence>
<evidence type="ECO:0000256" key="5">
    <source>
        <dbReference type="ARBA" id="ARBA00022771"/>
    </source>
</evidence>
<evidence type="ECO:0000256" key="7">
    <source>
        <dbReference type="ARBA" id="ARBA00022833"/>
    </source>
</evidence>
<dbReference type="PANTHER" id="PTHR24202">
    <property type="entry name" value="E3 UBIQUITIN-PROTEIN LIGASE MIB2"/>
    <property type="match status" value="1"/>
</dbReference>
<feature type="domain" description="Mind bomb SH3 repeat" evidence="9">
    <location>
        <begin position="378"/>
        <end position="431"/>
    </location>
</feature>
<organism evidence="10 11">
    <name type="scientific">Branchiostoma lanceolatum</name>
    <name type="common">Common lancelet</name>
    <name type="synonym">Amphioxus lanceolatum</name>
    <dbReference type="NCBI Taxonomy" id="7740"/>
    <lineage>
        <taxon>Eukaryota</taxon>
        <taxon>Metazoa</taxon>
        <taxon>Chordata</taxon>
        <taxon>Cephalochordata</taxon>
        <taxon>Leptocardii</taxon>
        <taxon>Amphioxiformes</taxon>
        <taxon>Branchiostomatidae</taxon>
        <taxon>Branchiostoma</taxon>
    </lineage>
</organism>
<dbReference type="AlphaFoldDB" id="A0A8S4MPU1"/>
<comment type="pathway">
    <text evidence="1">Protein modification; protein ubiquitination.</text>
</comment>
<evidence type="ECO:0000259" key="9">
    <source>
        <dbReference type="Pfam" id="PF18346"/>
    </source>
</evidence>
<evidence type="ECO:0000313" key="10">
    <source>
        <dbReference type="EMBL" id="CAH1277481.1"/>
    </source>
</evidence>
<evidence type="ECO:0000256" key="3">
    <source>
        <dbReference type="ARBA" id="ARBA00022723"/>
    </source>
</evidence>
<sequence>MEIHGRALGVQIVGEETVFVARYQCFERYDRAKIRTELDVSKKIMAAEGIRNVEGRSQKEMWHEFSTCGAEGLVHTVDDNGHVRLRLEKMTTDGMFGQEITGIDGVGFPKSMVSRMEVNDDIRFGDIVRVVHDPGLAKVSEDKILGLGHLIGSHVGQLGVVVKPMLFPESSFVVKIGQHNGVFKKSDLAVTEKRKFTEFQTSDSDKAERRSHGLAVGDYVKVNVSDEELRRLQSQHGGYLPGMQKCIGKVGRVTSLITVSEHDTITVSFSDGTQWCLNPKALERVNLGGKVFKKGDTVRFSDDVEKLKKLQEGHGGWNDSMNLVAGKTGTLKKVLIDNDLLISAMGTSFRWNPLAVKLSKDHEVPETVTDRHGITITVDDVVKVDPEELDSLQHYPKSYLDSMREERGSPGVIREIDRDGDLLVYYSNGKRLYLKTQIVSKESGVDASEIDTSAVIEVDDLVLIDSDCDKVKAVQTEIKIWHPQMSYVAGKIGRVRAMTPTGASLRVDVGGKTWSLAASLIIKANRSGMETERAITLKADAGAENLQVYASFARGDRVQIGVDPKTLKNLQEGHGGYSSEMEQSIGSNGSIMYIDDDGDTWANFPSYSAGFNTKALVKVPVPDEDGDRLFVGDFVKISQNKDEVKGRQQDHGGWNEDMEMVLGKTGRIDHMDGDGDIVVKAVGRKLLFHPKNLEQVSVQEDGQLSWNQADICAPGRHTWKTGKCMVCVKCERCTDYGDLSPHNSNPLKRPGSVCDCGGSDVGCVDCGKCRSCADESPDRGDPEVDLEIAAKIRSMKDKADHLHDIFKDVKASLTTDNTAEEQFGFGKGDVVRVKVTQEELEKLQTKEHGGYSPRKGQLVRL</sequence>
<feature type="domain" description="Mind bomb SH3 repeat" evidence="9">
    <location>
        <begin position="631"/>
        <end position="692"/>
    </location>
</feature>
<dbReference type="PANTHER" id="PTHR24202:SF53">
    <property type="entry name" value="E3 UBIQUITIN-PROTEIN LIGASE MIB1"/>
    <property type="match status" value="1"/>
</dbReference>
<dbReference type="GO" id="GO:0006897">
    <property type="term" value="P:endocytosis"/>
    <property type="evidence" value="ECO:0007669"/>
    <property type="project" value="TreeGrafter"/>
</dbReference>
<dbReference type="GO" id="GO:0005737">
    <property type="term" value="C:cytoplasm"/>
    <property type="evidence" value="ECO:0007669"/>
    <property type="project" value="TreeGrafter"/>
</dbReference>
<evidence type="ECO:0000256" key="2">
    <source>
        <dbReference type="ARBA" id="ARBA00022679"/>
    </source>
</evidence>